<dbReference type="Gene3D" id="3.40.190.10">
    <property type="entry name" value="Periplasmic binding protein-like II"/>
    <property type="match status" value="2"/>
</dbReference>
<evidence type="ECO:0000256" key="2">
    <source>
        <dbReference type="ARBA" id="ARBA00022448"/>
    </source>
</evidence>
<keyword evidence="3" id="KW-0732">Signal</keyword>
<dbReference type="GO" id="GO:0042597">
    <property type="term" value="C:periplasmic space"/>
    <property type="evidence" value="ECO:0007669"/>
    <property type="project" value="UniProtKB-SubCell"/>
</dbReference>
<dbReference type="SUPFAM" id="SSF53850">
    <property type="entry name" value="Periplasmic binding protein-like II"/>
    <property type="match status" value="1"/>
</dbReference>
<evidence type="ECO:0000313" key="5">
    <source>
        <dbReference type="EMBL" id="SVA80749.1"/>
    </source>
</evidence>
<dbReference type="PANTHER" id="PTHR30222:SF12">
    <property type="entry name" value="NORSPERMIDINE SENSOR"/>
    <property type="match status" value="1"/>
</dbReference>
<evidence type="ECO:0000256" key="4">
    <source>
        <dbReference type="ARBA" id="ARBA00022764"/>
    </source>
</evidence>
<sequence length="347" mass="38523">MKDKAIKFLVFISFLLFSITALADGKLNLYNWADYTPEDLVNKFEAETGIQVTVDTYDSNETLLAKLQAGGSSTGYDLAVPSQHFVEIMIKEGLLEKVSGIQDMSNYKYVAEQFQGPSFDPTQEYSTPWQMGSASWAYRADSYSGNGSSMMEFFKPSDEVCGKVAVFKSPEEVVNMAHLALGSNFCSEDPNEMTAVLDLLLEQKKCVAVYSSEGINERLMSGEIIMHAHWDGYSQVGVWEGVDDLTYAYPKEGVVGWFDSLVMPKGAKNVDEAKAFMNFVMHPENMAILSNFAAYANAIPESVNYLSEDMKNAKNIQVPDGIPVKFGQACNEKSQGLVDKVWTKLMQ</sequence>
<dbReference type="InterPro" id="IPR006059">
    <property type="entry name" value="SBP"/>
</dbReference>
<name>A0A381YUU9_9ZZZZ</name>
<keyword evidence="2" id="KW-0813">Transport</keyword>
<dbReference type="AlphaFoldDB" id="A0A381YUU9"/>
<evidence type="ECO:0000256" key="3">
    <source>
        <dbReference type="ARBA" id="ARBA00022729"/>
    </source>
</evidence>
<gene>
    <name evidence="5" type="ORF">METZ01_LOCUS133603</name>
</gene>
<comment type="subcellular location">
    <subcellularLocation>
        <location evidence="1">Periplasm</location>
    </subcellularLocation>
</comment>
<dbReference type="PANTHER" id="PTHR30222">
    <property type="entry name" value="SPERMIDINE/PUTRESCINE-BINDING PERIPLASMIC PROTEIN"/>
    <property type="match status" value="1"/>
</dbReference>
<reference evidence="5" key="1">
    <citation type="submission" date="2018-05" db="EMBL/GenBank/DDBJ databases">
        <authorList>
            <person name="Lanie J.A."/>
            <person name="Ng W.-L."/>
            <person name="Kazmierczak K.M."/>
            <person name="Andrzejewski T.M."/>
            <person name="Davidsen T.M."/>
            <person name="Wayne K.J."/>
            <person name="Tettelin H."/>
            <person name="Glass J.I."/>
            <person name="Rusch D."/>
            <person name="Podicherti R."/>
            <person name="Tsui H.-C.T."/>
            <person name="Winkler M.E."/>
        </authorList>
    </citation>
    <scope>NUCLEOTIDE SEQUENCE</scope>
</reference>
<keyword evidence="4" id="KW-0574">Periplasm</keyword>
<dbReference type="EMBL" id="UINC01019107">
    <property type="protein sequence ID" value="SVA80749.1"/>
    <property type="molecule type" value="Genomic_DNA"/>
</dbReference>
<evidence type="ECO:0000256" key="1">
    <source>
        <dbReference type="ARBA" id="ARBA00004418"/>
    </source>
</evidence>
<dbReference type="InterPro" id="IPR001188">
    <property type="entry name" value="Sperm_putr-bd"/>
</dbReference>
<dbReference type="GO" id="GO:0019808">
    <property type="term" value="F:polyamine binding"/>
    <property type="evidence" value="ECO:0007669"/>
    <property type="project" value="InterPro"/>
</dbReference>
<dbReference type="Pfam" id="PF13416">
    <property type="entry name" value="SBP_bac_8"/>
    <property type="match status" value="1"/>
</dbReference>
<dbReference type="PIRSF" id="PIRSF019574">
    <property type="entry name" value="Periplasmic_polyamine_BP"/>
    <property type="match status" value="1"/>
</dbReference>
<protein>
    <recommendedName>
        <fullName evidence="6">ABC transmembrane type-1 domain-containing protein</fullName>
    </recommendedName>
</protein>
<proteinExistence type="predicted"/>
<evidence type="ECO:0008006" key="6">
    <source>
        <dbReference type="Google" id="ProtNLM"/>
    </source>
</evidence>
<dbReference type="GO" id="GO:0015846">
    <property type="term" value="P:polyamine transport"/>
    <property type="evidence" value="ECO:0007669"/>
    <property type="project" value="InterPro"/>
</dbReference>
<accession>A0A381YUU9</accession>
<dbReference type="PRINTS" id="PR00909">
    <property type="entry name" value="SPERMDNBNDNG"/>
</dbReference>
<organism evidence="5">
    <name type="scientific">marine metagenome</name>
    <dbReference type="NCBI Taxonomy" id="408172"/>
    <lineage>
        <taxon>unclassified sequences</taxon>
        <taxon>metagenomes</taxon>
        <taxon>ecological metagenomes</taxon>
    </lineage>
</organism>